<proteinExistence type="predicted"/>
<name>A0ACC1M8V5_9FUNG</name>
<reference evidence="1" key="1">
    <citation type="submission" date="2022-07" db="EMBL/GenBank/DDBJ databases">
        <title>Phylogenomic reconstructions and comparative analyses of Kickxellomycotina fungi.</title>
        <authorList>
            <person name="Reynolds N.K."/>
            <person name="Stajich J.E."/>
            <person name="Barry K."/>
            <person name="Grigoriev I.V."/>
            <person name="Crous P."/>
            <person name="Smith M.E."/>
        </authorList>
    </citation>
    <scope>NUCLEOTIDE SEQUENCE</scope>
    <source>
        <strain evidence="1">CBS 190363</strain>
    </source>
</reference>
<comment type="caution">
    <text evidence="1">The sequence shown here is derived from an EMBL/GenBank/DDBJ whole genome shotgun (WGS) entry which is preliminary data.</text>
</comment>
<evidence type="ECO:0000313" key="1">
    <source>
        <dbReference type="EMBL" id="KAJ2898960.1"/>
    </source>
</evidence>
<organism evidence="1 2">
    <name type="scientific">Coemansia aciculifera</name>
    <dbReference type="NCBI Taxonomy" id="417176"/>
    <lineage>
        <taxon>Eukaryota</taxon>
        <taxon>Fungi</taxon>
        <taxon>Fungi incertae sedis</taxon>
        <taxon>Zoopagomycota</taxon>
        <taxon>Kickxellomycotina</taxon>
        <taxon>Kickxellomycetes</taxon>
        <taxon>Kickxellales</taxon>
        <taxon>Kickxellaceae</taxon>
        <taxon>Coemansia</taxon>
    </lineage>
</organism>
<sequence length="67" mass="7549">FNQLQANAEDQAKQAIFHVITEMDRSKDHIPLIANSQTNPFPYHISVSPSSGLWSSMIKRAIRPNIS</sequence>
<protein>
    <submittedName>
        <fullName evidence="1">Uncharacterized protein</fullName>
    </submittedName>
</protein>
<keyword evidence="2" id="KW-1185">Reference proteome</keyword>
<feature type="non-terminal residue" evidence="1">
    <location>
        <position position="1"/>
    </location>
</feature>
<dbReference type="EMBL" id="JANBVB010000041">
    <property type="protein sequence ID" value="KAJ2898960.1"/>
    <property type="molecule type" value="Genomic_DNA"/>
</dbReference>
<evidence type="ECO:0000313" key="2">
    <source>
        <dbReference type="Proteomes" id="UP001139981"/>
    </source>
</evidence>
<gene>
    <name evidence="1" type="ORF">IWW38_001160</name>
</gene>
<dbReference type="Proteomes" id="UP001139981">
    <property type="component" value="Unassembled WGS sequence"/>
</dbReference>
<accession>A0ACC1M8V5</accession>